<dbReference type="SUPFAM" id="SSF55874">
    <property type="entry name" value="ATPase domain of HSP90 chaperone/DNA topoisomerase II/histidine kinase"/>
    <property type="match status" value="1"/>
</dbReference>
<reference evidence="9" key="1">
    <citation type="journal article" date="2019" name="Int. J. Syst. Evol. Microbiol.">
        <title>The Global Catalogue of Microorganisms (GCM) 10K type strain sequencing project: providing services to taxonomists for standard genome sequencing and annotation.</title>
        <authorList>
            <consortium name="The Broad Institute Genomics Platform"/>
            <consortium name="The Broad Institute Genome Sequencing Center for Infectious Disease"/>
            <person name="Wu L."/>
            <person name="Ma J."/>
        </authorList>
    </citation>
    <scope>NUCLEOTIDE SEQUENCE [LARGE SCALE GENOMIC DNA]</scope>
    <source>
        <strain evidence="9">JCM 18200</strain>
    </source>
</reference>
<dbReference type="PRINTS" id="PR00344">
    <property type="entry name" value="BCTRLSENSOR"/>
</dbReference>
<feature type="domain" description="Histidine kinase" evidence="7">
    <location>
        <begin position="41"/>
        <end position="256"/>
    </location>
</feature>
<dbReference type="Pfam" id="PF02518">
    <property type="entry name" value="HATPase_c"/>
    <property type="match status" value="1"/>
</dbReference>
<comment type="catalytic activity">
    <reaction evidence="1">
        <text>ATP + protein L-histidine = ADP + protein N-phospho-L-histidine.</text>
        <dbReference type="EC" id="2.7.13.3"/>
    </reaction>
</comment>
<keyword evidence="4" id="KW-0808">Transferase</keyword>
<keyword evidence="9" id="KW-1185">Reference proteome</keyword>
<dbReference type="CDD" id="cd00082">
    <property type="entry name" value="HisKA"/>
    <property type="match status" value="1"/>
</dbReference>
<comment type="caution">
    <text evidence="8">The sequence shown here is derived from an EMBL/GenBank/DDBJ whole genome shotgun (WGS) entry which is preliminary data.</text>
</comment>
<dbReference type="SMART" id="SM00388">
    <property type="entry name" value="HisKA"/>
    <property type="match status" value="1"/>
</dbReference>
<sequence>MFIVVIVFYFKRIQTEYQRKIEKQQQALFAMNKDKEKLFSIIAHDIRSPLATLEHVLDMYQDGHLNDMEVRRDFGILHEKVSQLSATLDNMLRWSSRSMQGIQTRPRHFLLLSVLSEVLHFFDLIILQKHITVEIQVPETEALYADRDQVSVILRNIFSNALKFSFQEGSVSIKTTNAGDMVAIHIEDHGVGMDTELLKSLFTSSNQAALDTTGERGFGLGLLLSNEFIRLNKGTIDIKSKLDEGTTVTIILPKGEMPE</sequence>
<evidence type="ECO:0000256" key="5">
    <source>
        <dbReference type="ARBA" id="ARBA00022777"/>
    </source>
</evidence>
<dbReference type="Gene3D" id="1.10.287.130">
    <property type="match status" value="1"/>
</dbReference>
<dbReference type="InterPro" id="IPR036097">
    <property type="entry name" value="HisK_dim/P_sf"/>
</dbReference>
<dbReference type="PANTHER" id="PTHR45453:SF1">
    <property type="entry name" value="PHOSPHATE REGULON SENSOR PROTEIN PHOR"/>
    <property type="match status" value="1"/>
</dbReference>
<evidence type="ECO:0000259" key="7">
    <source>
        <dbReference type="PROSITE" id="PS50109"/>
    </source>
</evidence>
<evidence type="ECO:0000256" key="1">
    <source>
        <dbReference type="ARBA" id="ARBA00000085"/>
    </source>
</evidence>
<evidence type="ECO:0000256" key="2">
    <source>
        <dbReference type="ARBA" id="ARBA00012438"/>
    </source>
</evidence>
<gene>
    <name evidence="8" type="ORF">GCM10023231_13570</name>
</gene>
<dbReference type="InterPro" id="IPR050351">
    <property type="entry name" value="BphY/WalK/GraS-like"/>
</dbReference>
<protein>
    <recommendedName>
        <fullName evidence="2">histidine kinase</fullName>
        <ecNumber evidence="2">2.7.13.3</ecNumber>
    </recommendedName>
</protein>
<evidence type="ECO:0000256" key="3">
    <source>
        <dbReference type="ARBA" id="ARBA00022553"/>
    </source>
</evidence>
<evidence type="ECO:0000313" key="8">
    <source>
        <dbReference type="EMBL" id="GAA4786777.1"/>
    </source>
</evidence>
<dbReference type="InterPro" id="IPR005467">
    <property type="entry name" value="His_kinase_dom"/>
</dbReference>
<dbReference type="PANTHER" id="PTHR45453">
    <property type="entry name" value="PHOSPHATE REGULON SENSOR PROTEIN PHOR"/>
    <property type="match status" value="1"/>
</dbReference>
<dbReference type="SMART" id="SM00387">
    <property type="entry name" value="HATPase_c"/>
    <property type="match status" value="1"/>
</dbReference>
<organism evidence="8 9">
    <name type="scientific">Olivibacter ginsenosidimutans</name>
    <dbReference type="NCBI Taxonomy" id="1176537"/>
    <lineage>
        <taxon>Bacteria</taxon>
        <taxon>Pseudomonadati</taxon>
        <taxon>Bacteroidota</taxon>
        <taxon>Sphingobacteriia</taxon>
        <taxon>Sphingobacteriales</taxon>
        <taxon>Sphingobacteriaceae</taxon>
        <taxon>Olivibacter</taxon>
    </lineage>
</organism>
<dbReference type="Proteomes" id="UP001501411">
    <property type="component" value="Unassembled WGS sequence"/>
</dbReference>
<dbReference type="InterPro" id="IPR004358">
    <property type="entry name" value="Sig_transdc_His_kin-like_C"/>
</dbReference>
<keyword evidence="3" id="KW-0597">Phosphoprotein</keyword>
<dbReference type="InterPro" id="IPR003661">
    <property type="entry name" value="HisK_dim/P_dom"/>
</dbReference>
<dbReference type="Pfam" id="PF00512">
    <property type="entry name" value="HisKA"/>
    <property type="match status" value="1"/>
</dbReference>
<dbReference type="Gene3D" id="3.30.565.10">
    <property type="entry name" value="Histidine kinase-like ATPase, C-terminal domain"/>
    <property type="match status" value="1"/>
</dbReference>
<accession>A0ABP9AW40</accession>
<evidence type="ECO:0000256" key="4">
    <source>
        <dbReference type="ARBA" id="ARBA00022679"/>
    </source>
</evidence>
<dbReference type="EMBL" id="BAABIQ010000007">
    <property type="protein sequence ID" value="GAA4786777.1"/>
    <property type="molecule type" value="Genomic_DNA"/>
</dbReference>
<name>A0ABP9AW40_9SPHI</name>
<dbReference type="SUPFAM" id="SSF47384">
    <property type="entry name" value="Homodimeric domain of signal transducing histidine kinase"/>
    <property type="match status" value="1"/>
</dbReference>
<keyword evidence="5" id="KW-0418">Kinase</keyword>
<dbReference type="InterPro" id="IPR003594">
    <property type="entry name" value="HATPase_dom"/>
</dbReference>
<evidence type="ECO:0000313" key="9">
    <source>
        <dbReference type="Proteomes" id="UP001501411"/>
    </source>
</evidence>
<dbReference type="InterPro" id="IPR036890">
    <property type="entry name" value="HATPase_C_sf"/>
</dbReference>
<proteinExistence type="predicted"/>
<dbReference type="EC" id="2.7.13.3" evidence="2"/>
<keyword evidence="6" id="KW-0902">Two-component regulatory system</keyword>
<evidence type="ECO:0000256" key="6">
    <source>
        <dbReference type="ARBA" id="ARBA00023012"/>
    </source>
</evidence>
<dbReference type="PROSITE" id="PS50109">
    <property type="entry name" value="HIS_KIN"/>
    <property type="match status" value="1"/>
</dbReference>